<dbReference type="Proteomes" id="UP000000378">
    <property type="component" value="Chromosome"/>
</dbReference>
<comment type="similarity">
    <text evidence="10">Belongs to the NadD family.</text>
</comment>
<evidence type="ECO:0000256" key="5">
    <source>
        <dbReference type="ARBA" id="ARBA00022695"/>
    </source>
</evidence>
<dbReference type="STRING" id="643648.Slip_1681"/>
<keyword evidence="8 10" id="KW-0520">NAD</keyword>
<dbReference type="AlphaFoldDB" id="D7CP04"/>
<protein>
    <recommendedName>
        <fullName evidence="10">Probable nicotinate-nucleotide adenylyltransferase</fullName>
        <ecNumber evidence="10">2.7.7.18</ecNumber>
    </recommendedName>
    <alternativeName>
        <fullName evidence="10">Deamido-NAD(+) diphosphorylase</fullName>
    </alternativeName>
    <alternativeName>
        <fullName evidence="10">Deamido-NAD(+) pyrophosphorylase</fullName>
    </alternativeName>
    <alternativeName>
        <fullName evidence="10">Nicotinate mononucleotide adenylyltransferase</fullName>
        <shortName evidence="10">NaMN adenylyltransferase</shortName>
    </alternativeName>
</protein>
<keyword evidence="13" id="KW-1185">Reference proteome</keyword>
<sequence length="209" mass="24582">MSQQQASIFKRIGLFGGTFDPVHYGHLVLAECARYECELDRVIFIPSARPPHKHRETVLGENYRYEMVRLAIKDNPFFEVSKAEIDRPGYSYAIDTVRYFRFEYPEAEIYFITGLDALLDLKSWKDVGELIKLCRFITAVRPGFELKEDDERLKGLPAEFWRNLRVIEVPGLHISSTDLRYRIATGKPVRYLLPRPVEDYIREHGFYRE</sequence>
<dbReference type="SUPFAM" id="SSF52374">
    <property type="entry name" value="Nucleotidylyl transferase"/>
    <property type="match status" value="1"/>
</dbReference>
<evidence type="ECO:0000313" key="13">
    <source>
        <dbReference type="Proteomes" id="UP000000378"/>
    </source>
</evidence>
<dbReference type="HAMAP" id="MF_00244">
    <property type="entry name" value="NaMN_adenylyltr"/>
    <property type="match status" value="1"/>
</dbReference>
<dbReference type="NCBIfam" id="TIGR00125">
    <property type="entry name" value="cyt_tran_rel"/>
    <property type="match status" value="1"/>
</dbReference>
<proteinExistence type="inferred from homology"/>
<dbReference type="GO" id="GO:0005524">
    <property type="term" value="F:ATP binding"/>
    <property type="evidence" value="ECO:0007669"/>
    <property type="project" value="UniProtKB-KW"/>
</dbReference>
<dbReference type="NCBIfam" id="TIGR00482">
    <property type="entry name" value="nicotinate (nicotinamide) nucleotide adenylyltransferase"/>
    <property type="match status" value="1"/>
</dbReference>
<evidence type="ECO:0000256" key="9">
    <source>
        <dbReference type="ARBA" id="ARBA00048721"/>
    </source>
</evidence>
<feature type="domain" description="Cytidyltransferase-like" evidence="11">
    <location>
        <begin position="14"/>
        <end position="180"/>
    </location>
</feature>
<keyword evidence="6 10" id="KW-0547">Nucleotide-binding</keyword>
<dbReference type="Pfam" id="PF01467">
    <property type="entry name" value="CTP_transf_like"/>
    <property type="match status" value="1"/>
</dbReference>
<comment type="function">
    <text evidence="1 10">Catalyzes the reversible adenylation of nicotinate mononucleotide (NaMN) to nicotinic acid adenine dinucleotide (NaAD).</text>
</comment>
<evidence type="ECO:0000256" key="4">
    <source>
        <dbReference type="ARBA" id="ARBA00022679"/>
    </source>
</evidence>
<dbReference type="PANTHER" id="PTHR39321">
    <property type="entry name" value="NICOTINATE-NUCLEOTIDE ADENYLYLTRANSFERASE-RELATED"/>
    <property type="match status" value="1"/>
</dbReference>
<evidence type="ECO:0000256" key="8">
    <source>
        <dbReference type="ARBA" id="ARBA00023027"/>
    </source>
</evidence>
<dbReference type="InterPro" id="IPR014729">
    <property type="entry name" value="Rossmann-like_a/b/a_fold"/>
</dbReference>
<dbReference type="HOGENOM" id="CLU_069765_1_1_9"/>
<keyword evidence="7 10" id="KW-0067">ATP-binding</keyword>
<dbReference type="GO" id="GO:0009435">
    <property type="term" value="P:NAD+ biosynthetic process"/>
    <property type="evidence" value="ECO:0007669"/>
    <property type="project" value="UniProtKB-UniRule"/>
</dbReference>
<dbReference type="Gene3D" id="3.40.50.620">
    <property type="entry name" value="HUPs"/>
    <property type="match status" value="1"/>
</dbReference>
<dbReference type="RefSeq" id="WP_013175841.1">
    <property type="nucleotide sequence ID" value="NC_014220.1"/>
</dbReference>
<evidence type="ECO:0000259" key="11">
    <source>
        <dbReference type="Pfam" id="PF01467"/>
    </source>
</evidence>
<keyword evidence="5 10" id="KW-0548">Nucleotidyltransferase</keyword>
<reference evidence="12 13" key="2">
    <citation type="journal article" date="2010" name="Stand. Genomic Sci.">
        <title>Complete genome sequence of Syntrophothermus lipocalidus type strain (TGB-C1).</title>
        <authorList>
            <person name="Djao O.D."/>
            <person name="Zhang X."/>
            <person name="Lucas S."/>
            <person name="Lapidus A."/>
            <person name="Del Rio T.G."/>
            <person name="Nolan M."/>
            <person name="Tice H."/>
            <person name="Cheng J.F."/>
            <person name="Han C."/>
            <person name="Tapia R."/>
            <person name="Goodwin L."/>
            <person name="Pitluck S."/>
            <person name="Liolios K."/>
            <person name="Ivanova N."/>
            <person name="Mavromatis K."/>
            <person name="Mikhailova N."/>
            <person name="Ovchinnikova G."/>
            <person name="Pati A."/>
            <person name="Brambilla E."/>
            <person name="Chen A."/>
            <person name="Palaniappan K."/>
            <person name="Land M."/>
            <person name="Hauser L."/>
            <person name="Chang Y.J."/>
            <person name="Jeffries C.D."/>
            <person name="Rohde M."/>
            <person name="Sikorski J."/>
            <person name="Spring S."/>
            <person name="Goker M."/>
            <person name="Detter J.C."/>
            <person name="Woyke T."/>
            <person name="Bristow J."/>
            <person name="Eisen J.A."/>
            <person name="Markowitz V."/>
            <person name="Hugenholtz P."/>
            <person name="Kyrpides N.C."/>
            <person name="Klenk H.P."/>
        </authorList>
    </citation>
    <scope>NUCLEOTIDE SEQUENCE [LARGE SCALE GENOMIC DNA]</scope>
    <source>
        <strain evidence="13">DSM 12680 / TGB-C1</strain>
    </source>
</reference>
<dbReference type="eggNOG" id="COG1057">
    <property type="taxonomic scope" value="Bacteria"/>
</dbReference>
<evidence type="ECO:0000256" key="7">
    <source>
        <dbReference type="ARBA" id="ARBA00022840"/>
    </source>
</evidence>
<keyword evidence="4 10" id="KW-0808">Transferase</keyword>
<dbReference type="NCBIfam" id="NF000840">
    <property type="entry name" value="PRK00071.1-3"/>
    <property type="match status" value="1"/>
</dbReference>
<dbReference type="UniPathway" id="UPA00253">
    <property type="reaction ID" value="UER00332"/>
</dbReference>
<evidence type="ECO:0000313" key="12">
    <source>
        <dbReference type="EMBL" id="ADI02439.1"/>
    </source>
</evidence>
<evidence type="ECO:0000256" key="3">
    <source>
        <dbReference type="ARBA" id="ARBA00022642"/>
    </source>
</evidence>
<reference evidence="13" key="1">
    <citation type="journal article" date="2010" name="Stand. Genomic Sci.">
        <title>Complete genome sequence of Syntrophothermus lipocalidus type strain (TGB-C1T).</title>
        <authorList>
            <consortium name="US DOE Joint Genome Institute (JGI-PGF)"/>
            <person name="Djao O."/>
            <person name="Zhang X."/>
            <person name="Lucas S."/>
            <person name="Lapidus A."/>
            <person name="Glavina Del Rio T."/>
            <person name="Nolan M."/>
            <person name="Tice H."/>
            <person name="Cheng J."/>
            <person name="Han C."/>
            <person name="Tapia R."/>
            <person name="Goodwin L."/>
            <person name="Pitluck S."/>
            <person name="Liolios K."/>
            <person name="Ivanova N."/>
            <person name="Mavromatis K."/>
            <person name="Mikhailova N."/>
            <person name="Ovchinnikova G."/>
            <person name="Pati A."/>
            <person name="Brambilla E."/>
            <person name="Chen A."/>
            <person name="Palaniappan K."/>
            <person name="Land M."/>
            <person name="Hauser L."/>
            <person name="Chang Y."/>
            <person name="Jeffries C."/>
            <person name="Rohde M."/>
            <person name="Sikorski J."/>
            <person name="Spring S."/>
            <person name="Goker M."/>
            <person name="Detter J."/>
            <person name="Woyke T."/>
            <person name="Bristow J."/>
            <person name="Eisen J."/>
            <person name="Markowitz V."/>
            <person name="Hugenholtz P."/>
            <person name="Kyrpides N."/>
            <person name="Klenk H."/>
        </authorList>
    </citation>
    <scope>NUCLEOTIDE SEQUENCE [LARGE SCALE GENOMIC DNA]</scope>
    <source>
        <strain evidence="13">DSM 12680 / TGB-C1</strain>
    </source>
</reference>
<dbReference type="InterPro" id="IPR005248">
    <property type="entry name" value="NadD/NMNAT"/>
</dbReference>
<dbReference type="EC" id="2.7.7.18" evidence="10"/>
<keyword evidence="3 10" id="KW-0662">Pyridine nucleotide biosynthesis</keyword>
<dbReference type="CDD" id="cd02165">
    <property type="entry name" value="NMNAT"/>
    <property type="match status" value="1"/>
</dbReference>
<dbReference type="InterPro" id="IPR004821">
    <property type="entry name" value="Cyt_trans-like"/>
</dbReference>
<evidence type="ECO:0000256" key="10">
    <source>
        <dbReference type="HAMAP-Rule" id="MF_00244"/>
    </source>
</evidence>
<evidence type="ECO:0000256" key="6">
    <source>
        <dbReference type="ARBA" id="ARBA00022741"/>
    </source>
</evidence>
<dbReference type="GO" id="GO:0004515">
    <property type="term" value="F:nicotinate-nucleotide adenylyltransferase activity"/>
    <property type="evidence" value="ECO:0007669"/>
    <property type="project" value="UniProtKB-UniRule"/>
</dbReference>
<dbReference type="PANTHER" id="PTHR39321:SF3">
    <property type="entry name" value="PHOSPHOPANTETHEINE ADENYLYLTRANSFERASE"/>
    <property type="match status" value="1"/>
</dbReference>
<dbReference type="KEGG" id="slp:Slip_1681"/>
<organism evidence="12 13">
    <name type="scientific">Syntrophothermus lipocalidus (strain DSM 12680 / TGB-C1)</name>
    <dbReference type="NCBI Taxonomy" id="643648"/>
    <lineage>
        <taxon>Bacteria</taxon>
        <taxon>Bacillati</taxon>
        <taxon>Bacillota</taxon>
        <taxon>Clostridia</taxon>
        <taxon>Eubacteriales</taxon>
        <taxon>Syntrophomonadaceae</taxon>
        <taxon>Syntrophothermus</taxon>
    </lineage>
</organism>
<name>D7CP04_SYNLT</name>
<comment type="pathway">
    <text evidence="2 10">Cofactor biosynthesis; NAD(+) biosynthesis; deamido-NAD(+) from nicotinate D-ribonucleotide: step 1/1.</text>
</comment>
<gene>
    <name evidence="10" type="primary">nadD</name>
    <name evidence="12" type="ordered locus">Slip_1681</name>
</gene>
<evidence type="ECO:0000256" key="2">
    <source>
        <dbReference type="ARBA" id="ARBA00005019"/>
    </source>
</evidence>
<comment type="catalytic activity">
    <reaction evidence="9 10">
        <text>nicotinate beta-D-ribonucleotide + ATP + H(+) = deamido-NAD(+) + diphosphate</text>
        <dbReference type="Rhea" id="RHEA:22860"/>
        <dbReference type="ChEBI" id="CHEBI:15378"/>
        <dbReference type="ChEBI" id="CHEBI:30616"/>
        <dbReference type="ChEBI" id="CHEBI:33019"/>
        <dbReference type="ChEBI" id="CHEBI:57502"/>
        <dbReference type="ChEBI" id="CHEBI:58437"/>
        <dbReference type="EC" id="2.7.7.18"/>
    </reaction>
</comment>
<evidence type="ECO:0000256" key="1">
    <source>
        <dbReference type="ARBA" id="ARBA00002324"/>
    </source>
</evidence>
<accession>D7CP04</accession>
<dbReference type="EMBL" id="CP002048">
    <property type="protein sequence ID" value="ADI02439.1"/>
    <property type="molecule type" value="Genomic_DNA"/>
</dbReference>